<dbReference type="EMBL" id="ML979135">
    <property type="protein sequence ID" value="KAF1916623.1"/>
    <property type="molecule type" value="Genomic_DNA"/>
</dbReference>
<dbReference type="Gene3D" id="1.10.630.10">
    <property type="entry name" value="Cytochrome P450"/>
    <property type="match status" value="1"/>
</dbReference>
<dbReference type="InterPro" id="IPR001128">
    <property type="entry name" value="Cyt_P450"/>
</dbReference>
<reference evidence="1" key="1">
    <citation type="journal article" date="2020" name="Stud. Mycol.">
        <title>101 Dothideomycetes genomes: a test case for predicting lifestyles and emergence of pathogens.</title>
        <authorList>
            <person name="Haridas S."/>
            <person name="Albert R."/>
            <person name="Binder M."/>
            <person name="Bloem J."/>
            <person name="Labutti K."/>
            <person name="Salamov A."/>
            <person name="Andreopoulos B."/>
            <person name="Baker S."/>
            <person name="Barry K."/>
            <person name="Bills G."/>
            <person name="Bluhm B."/>
            <person name="Cannon C."/>
            <person name="Castanera R."/>
            <person name="Culley D."/>
            <person name="Daum C."/>
            <person name="Ezra D."/>
            <person name="Gonzalez J."/>
            <person name="Henrissat B."/>
            <person name="Kuo A."/>
            <person name="Liang C."/>
            <person name="Lipzen A."/>
            <person name="Lutzoni F."/>
            <person name="Magnuson J."/>
            <person name="Mondo S."/>
            <person name="Nolan M."/>
            <person name="Ohm R."/>
            <person name="Pangilinan J."/>
            <person name="Park H.-J."/>
            <person name="Ramirez L."/>
            <person name="Alfaro M."/>
            <person name="Sun H."/>
            <person name="Tritt A."/>
            <person name="Yoshinaga Y."/>
            <person name="Zwiers L.-H."/>
            <person name="Turgeon B."/>
            <person name="Goodwin S."/>
            <person name="Spatafora J."/>
            <person name="Crous P."/>
            <person name="Grigoriev I."/>
        </authorList>
    </citation>
    <scope>NUCLEOTIDE SEQUENCE</scope>
    <source>
        <strain evidence="1">HMLAC05119</strain>
    </source>
</reference>
<organism evidence="1 2">
    <name type="scientific">Ampelomyces quisqualis</name>
    <name type="common">Powdery mildew agent</name>
    <dbReference type="NCBI Taxonomy" id="50730"/>
    <lineage>
        <taxon>Eukaryota</taxon>
        <taxon>Fungi</taxon>
        <taxon>Dikarya</taxon>
        <taxon>Ascomycota</taxon>
        <taxon>Pezizomycotina</taxon>
        <taxon>Dothideomycetes</taxon>
        <taxon>Pleosporomycetidae</taxon>
        <taxon>Pleosporales</taxon>
        <taxon>Pleosporineae</taxon>
        <taxon>Phaeosphaeriaceae</taxon>
        <taxon>Ampelomyces</taxon>
    </lineage>
</organism>
<evidence type="ECO:0000313" key="2">
    <source>
        <dbReference type="Proteomes" id="UP000800096"/>
    </source>
</evidence>
<protein>
    <submittedName>
        <fullName evidence="1">Uncharacterized protein</fullName>
    </submittedName>
</protein>
<evidence type="ECO:0000313" key="1">
    <source>
        <dbReference type="EMBL" id="KAF1916623.1"/>
    </source>
</evidence>
<dbReference type="SUPFAM" id="SSF48264">
    <property type="entry name" value="Cytochrome P450"/>
    <property type="match status" value="1"/>
</dbReference>
<accession>A0A6A5QMG2</accession>
<dbReference type="Pfam" id="PF00067">
    <property type="entry name" value="p450"/>
    <property type="match status" value="1"/>
</dbReference>
<dbReference type="Proteomes" id="UP000800096">
    <property type="component" value="Unassembled WGS sequence"/>
</dbReference>
<name>A0A6A5QMG2_AMPQU</name>
<proteinExistence type="predicted"/>
<dbReference type="GO" id="GO:0020037">
    <property type="term" value="F:heme binding"/>
    <property type="evidence" value="ECO:0007669"/>
    <property type="project" value="InterPro"/>
</dbReference>
<dbReference type="GO" id="GO:0016705">
    <property type="term" value="F:oxidoreductase activity, acting on paired donors, with incorporation or reduction of molecular oxygen"/>
    <property type="evidence" value="ECO:0007669"/>
    <property type="project" value="InterPro"/>
</dbReference>
<dbReference type="GO" id="GO:0004497">
    <property type="term" value="F:monooxygenase activity"/>
    <property type="evidence" value="ECO:0007669"/>
    <property type="project" value="InterPro"/>
</dbReference>
<dbReference type="InterPro" id="IPR036396">
    <property type="entry name" value="Cyt_P450_sf"/>
</dbReference>
<dbReference type="GO" id="GO:0005506">
    <property type="term" value="F:iron ion binding"/>
    <property type="evidence" value="ECO:0007669"/>
    <property type="project" value="InterPro"/>
</dbReference>
<dbReference type="AlphaFoldDB" id="A0A6A5QMG2"/>
<keyword evidence="2" id="KW-1185">Reference proteome</keyword>
<sequence length="66" mass="7332">MSLPASKKHFLAQAQYPATSHAIDLYGSSNIDDLHFPARAVVGFPMYALHNHPAYFPSPFTFDPAR</sequence>
<gene>
    <name evidence="1" type="ORF">BDU57DRAFT_516837</name>
</gene>